<feature type="coiled-coil region" evidence="1">
    <location>
        <begin position="224"/>
        <end position="251"/>
    </location>
</feature>
<feature type="compositionally biased region" description="Acidic residues" evidence="2">
    <location>
        <begin position="363"/>
        <end position="374"/>
    </location>
</feature>
<dbReference type="SUPFAM" id="SSF56496">
    <property type="entry name" value="Fibrinogen C-terminal domain-like"/>
    <property type="match status" value="1"/>
</dbReference>
<dbReference type="Gene3D" id="3.90.215.10">
    <property type="entry name" value="Gamma Fibrinogen, chain A, domain 1"/>
    <property type="match status" value="1"/>
</dbReference>
<sequence length="800" mass="90282">MFILSFATNVYFYIENQNLLHNLAYKELHEAVKVQECQKLLAMKSKKIQEQMLQAYAHQNNLNGFIPRLDDDDTFDDNVGKVDGIRGMPMPKHLNLPEPGLNRAPSLVQNSDYGNEFDTHFDAESSKDPEPDFAYDFAQDPNPRIQAQAPAEPAWRAPAAPVQVIAPAAPVIQAAPSPVIDLQDQEDRQKEREVIQKLNDFIENINKNGGAEAFANQLKDEPALEAEIEHVQNVEQLIEQAEDNGNNLRADELVDQIAEEVAEIVQDPVMEDIVEEVAQEDEGIQEVFEEIKEDAEEANDPWAEAAIAEEPAEPAFDLPNDFGEPDDEENESESDYENNENENEAFTEDENENENHVENALGFDEEPQETGGEDDLSKNLERPIGIQESQSTRAENLQTSEENILNQESQKMELTEFEPTMERQPLPQETNQEQVSWLEPQPPMEQQQPVEQQPPSSQTQPPLSNMLDPLKPVVLLNGGTSQAALGQRWDNEEDELMPNQGFSQINPYNQFGQFNQFGAQAPFGANQFGMNQFGQQVPNGLQTQKEEDPDEMSPVQIKSVQSLAESGGNARDCNHLYNLGVTQNGVYMIRPSPTDTPVQAKCDFRYSGGWTIIQHRFDGSVDFNKDWAAYETGFGQAQSEYWLGLEHITKLSKSADTRIRIDVTDFQGHKAYVEHENFFVNGAEDNYRLHVGIKRHGDLGDSFQVTSGEKFTTYDRDNDGWSGNCAQDLQGGGWYSKCSYANINGKYYPTGISSKRDGIYWAKFPADYRPPDPEKPGYRLNSFFYSMKEIKISILVDPNK</sequence>
<proteinExistence type="predicted"/>
<evidence type="ECO:0000313" key="4">
    <source>
        <dbReference type="EMBL" id="CBY38711.1"/>
    </source>
</evidence>
<reference evidence="4" key="1">
    <citation type="journal article" date="2010" name="Science">
        <title>Plasticity of animal genome architecture unmasked by rapid evolution of a pelagic tunicate.</title>
        <authorList>
            <person name="Denoeud F."/>
            <person name="Henriet S."/>
            <person name="Mungpakdee S."/>
            <person name="Aury J.M."/>
            <person name="Da Silva C."/>
            <person name="Brinkmann H."/>
            <person name="Mikhaleva J."/>
            <person name="Olsen L.C."/>
            <person name="Jubin C."/>
            <person name="Canestro C."/>
            <person name="Bouquet J.M."/>
            <person name="Danks G."/>
            <person name="Poulain J."/>
            <person name="Campsteijn C."/>
            <person name="Adamski M."/>
            <person name="Cross I."/>
            <person name="Yadetie F."/>
            <person name="Muffato M."/>
            <person name="Louis A."/>
            <person name="Butcher S."/>
            <person name="Tsagkogeorga G."/>
            <person name="Konrad A."/>
            <person name="Singh S."/>
            <person name="Jensen M.F."/>
            <person name="Cong E.H."/>
            <person name="Eikeseth-Otteraa H."/>
            <person name="Noel B."/>
            <person name="Anthouard V."/>
            <person name="Porcel B.M."/>
            <person name="Kachouri-Lafond R."/>
            <person name="Nishino A."/>
            <person name="Ugolini M."/>
            <person name="Chourrout P."/>
            <person name="Nishida H."/>
            <person name="Aasland R."/>
            <person name="Huzurbazar S."/>
            <person name="Westhof E."/>
            <person name="Delsuc F."/>
            <person name="Lehrach H."/>
            <person name="Reinhardt R."/>
            <person name="Weissenbach J."/>
            <person name="Roy S.W."/>
            <person name="Artiguenave F."/>
            <person name="Postlethwait J.H."/>
            <person name="Manak J.R."/>
            <person name="Thompson E.M."/>
            <person name="Jaillon O."/>
            <person name="Du Pasquier L."/>
            <person name="Boudinot P."/>
            <person name="Liberles D.A."/>
            <person name="Volff J.N."/>
            <person name="Philippe H."/>
            <person name="Lenhard B."/>
            <person name="Roest Crollius H."/>
            <person name="Wincker P."/>
            <person name="Chourrout D."/>
        </authorList>
    </citation>
    <scope>NUCLEOTIDE SEQUENCE [LARGE SCALE GENOMIC DNA]</scope>
</reference>
<dbReference type="InterPro" id="IPR050373">
    <property type="entry name" value="Fibrinogen_C-term_domain"/>
</dbReference>
<dbReference type="EMBL" id="FN655302">
    <property type="protein sequence ID" value="CBY38711.1"/>
    <property type="molecule type" value="Genomic_DNA"/>
</dbReference>
<dbReference type="PROSITE" id="PS51406">
    <property type="entry name" value="FIBRINOGEN_C_2"/>
    <property type="match status" value="1"/>
</dbReference>
<dbReference type="AlphaFoldDB" id="E4YTC2"/>
<evidence type="ECO:0000256" key="2">
    <source>
        <dbReference type="SAM" id="MobiDB-lite"/>
    </source>
</evidence>
<organism evidence="4">
    <name type="scientific">Oikopleura dioica</name>
    <name type="common">Tunicate</name>
    <dbReference type="NCBI Taxonomy" id="34765"/>
    <lineage>
        <taxon>Eukaryota</taxon>
        <taxon>Metazoa</taxon>
        <taxon>Chordata</taxon>
        <taxon>Tunicata</taxon>
        <taxon>Appendicularia</taxon>
        <taxon>Copelata</taxon>
        <taxon>Oikopleuridae</taxon>
        <taxon>Oikopleura</taxon>
    </lineage>
</organism>
<feature type="compositionally biased region" description="Polar residues" evidence="2">
    <location>
        <begin position="387"/>
        <end position="409"/>
    </location>
</feature>
<dbReference type="CDD" id="cd00087">
    <property type="entry name" value="FReD"/>
    <property type="match status" value="1"/>
</dbReference>
<feature type="compositionally biased region" description="Low complexity" evidence="2">
    <location>
        <begin position="444"/>
        <end position="464"/>
    </location>
</feature>
<gene>
    <name evidence="4" type="ORF">GSOID_T00019228001</name>
</gene>
<feature type="domain" description="Fibrinogen C-terminal" evidence="3">
    <location>
        <begin position="564"/>
        <end position="798"/>
    </location>
</feature>
<dbReference type="Proteomes" id="UP000011014">
    <property type="component" value="Unassembled WGS sequence"/>
</dbReference>
<dbReference type="GO" id="GO:0005615">
    <property type="term" value="C:extracellular space"/>
    <property type="evidence" value="ECO:0007669"/>
    <property type="project" value="TreeGrafter"/>
</dbReference>
<evidence type="ECO:0000256" key="1">
    <source>
        <dbReference type="SAM" id="Coils"/>
    </source>
</evidence>
<keyword evidence="1" id="KW-0175">Coiled coil</keyword>
<dbReference type="InterPro" id="IPR014716">
    <property type="entry name" value="Fibrinogen_a/b/g_C_1"/>
</dbReference>
<accession>E4YTC2</accession>
<dbReference type="InterPro" id="IPR036056">
    <property type="entry name" value="Fibrinogen-like_C"/>
</dbReference>
<dbReference type="Pfam" id="PF00147">
    <property type="entry name" value="Fibrinogen_C"/>
    <property type="match status" value="1"/>
</dbReference>
<dbReference type="PANTHER" id="PTHR19143">
    <property type="entry name" value="FIBRINOGEN/TENASCIN/ANGIOPOEITIN"/>
    <property type="match status" value="1"/>
</dbReference>
<name>E4YTC2_OIKDI</name>
<dbReference type="InterPro" id="IPR002181">
    <property type="entry name" value="Fibrinogen_a/b/g_C_dom"/>
</dbReference>
<dbReference type="PANTHER" id="PTHR19143:SF327">
    <property type="entry name" value="FI21813P1-RELATED"/>
    <property type="match status" value="1"/>
</dbReference>
<dbReference type="SMART" id="SM00186">
    <property type="entry name" value="FBG"/>
    <property type="match status" value="1"/>
</dbReference>
<evidence type="ECO:0000259" key="3">
    <source>
        <dbReference type="PROSITE" id="PS51406"/>
    </source>
</evidence>
<feature type="compositionally biased region" description="Acidic residues" evidence="2">
    <location>
        <begin position="323"/>
        <end position="352"/>
    </location>
</feature>
<protein>
    <recommendedName>
        <fullName evidence="3">Fibrinogen C-terminal domain-containing protein</fullName>
    </recommendedName>
</protein>
<feature type="region of interest" description="Disordered" evidence="2">
    <location>
        <begin position="310"/>
        <end position="464"/>
    </location>
</feature>